<proteinExistence type="inferred from homology"/>
<accession>A0A545U1C4</accession>
<dbReference type="PANTHER" id="PTHR37302:SF1">
    <property type="entry name" value="PROTEIN DINB"/>
    <property type="match status" value="1"/>
</dbReference>
<evidence type="ECO:0000313" key="5">
    <source>
        <dbReference type="Proteomes" id="UP000315252"/>
    </source>
</evidence>
<dbReference type="GO" id="GO:0046872">
    <property type="term" value="F:metal ion binding"/>
    <property type="evidence" value="ECO:0007669"/>
    <property type="project" value="UniProtKB-KW"/>
</dbReference>
<keyword evidence="2 3" id="KW-0479">Metal-binding</keyword>
<dbReference type="InterPro" id="IPR034660">
    <property type="entry name" value="DinB/YfiT-like"/>
</dbReference>
<dbReference type="PANTHER" id="PTHR37302">
    <property type="entry name" value="SLR1116 PROTEIN"/>
    <property type="match status" value="1"/>
</dbReference>
<keyword evidence="5" id="KW-1185">Reference proteome</keyword>
<feature type="binding site" evidence="3">
    <location>
        <position position="139"/>
    </location>
    <ligand>
        <name>a divalent metal cation</name>
        <dbReference type="ChEBI" id="CHEBI:60240"/>
    </ligand>
</feature>
<evidence type="ECO:0000256" key="3">
    <source>
        <dbReference type="PIRSR" id="PIRSR607837-1"/>
    </source>
</evidence>
<dbReference type="Pfam" id="PF05163">
    <property type="entry name" value="DinB"/>
    <property type="match status" value="1"/>
</dbReference>
<comment type="similarity">
    <text evidence="1">Belongs to the DinB family.</text>
</comment>
<feature type="binding site" evidence="3">
    <location>
        <position position="135"/>
    </location>
    <ligand>
        <name>a divalent metal cation</name>
        <dbReference type="ChEBI" id="CHEBI:60240"/>
    </ligand>
</feature>
<dbReference type="AlphaFoldDB" id="A0A545U1C4"/>
<evidence type="ECO:0000313" key="4">
    <source>
        <dbReference type="EMBL" id="TQV83258.1"/>
    </source>
</evidence>
<dbReference type="InterPro" id="IPR007837">
    <property type="entry name" value="DinB"/>
</dbReference>
<dbReference type="EMBL" id="VHSH01000001">
    <property type="protein sequence ID" value="TQV83258.1"/>
    <property type="molecule type" value="Genomic_DNA"/>
</dbReference>
<protein>
    <submittedName>
        <fullName evidence="4">Damage-inducible protein DinB</fullName>
    </submittedName>
</protein>
<feature type="binding site" evidence="3">
    <location>
        <position position="50"/>
    </location>
    <ligand>
        <name>a divalent metal cation</name>
        <dbReference type="ChEBI" id="CHEBI:60240"/>
    </ligand>
</feature>
<dbReference type="Proteomes" id="UP000315252">
    <property type="component" value="Unassembled WGS sequence"/>
</dbReference>
<dbReference type="RefSeq" id="WP_142894371.1">
    <property type="nucleotide sequence ID" value="NZ_ML660052.1"/>
</dbReference>
<gene>
    <name evidence="4" type="ORF">FKG95_01260</name>
</gene>
<organism evidence="4 5">
    <name type="scientific">Denitrobaculum tricleocarpae</name>
    <dbReference type="NCBI Taxonomy" id="2591009"/>
    <lineage>
        <taxon>Bacteria</taxon>
        <taxon>Pseudomonadati</taxon>
        <taxon>Pseudomonadota</taxon>
        <taxon>Alphaproteobacteria</taxon>
        <taxon>Rhodospirillales</taxon>
        <taxon>Rhodospirillaceae</taxon>
        <taxon>Denitrobaculum</taxon>
    </lineage>
</organism>
<dbReference type="SUPFAM" id="SSF109854">
    <property type="entry name" value="DinB/YfiT-like putative metalloenzymes"/>
    <property type="match status" value="1"/>
</dbReference>
<reference evidence="4 5" key="1">
    <citation type="submission" date="2019-06" db="EMBL/GenBank/DDBJ databases">
        <title>Whole genome sequence for Rhodospirillaceae sp. R148.</title>
        <authorList>
            <person name="Wang G."/>
        </authorList>
    </citation>
    <scope>NUCLEOTIDE SEQUENCE [LARGE SCALE GENOMIC DNA]</scope>
    <source>
        <strain evidence="4 5">R148</strain>
    </source>
</reference>
<name>A0A545U1C4_9PROT</name>
<dbReference type="OrthoDB" id="9807509at2"/>
<comment type="caution">
    <text evidence="4">The sequence shown here is derived from an EMBL/GenBank/DDBJ whole genome shotgun (WGS) entry which is preliminary data.</text>
</comment>
<evidence type="ECO:0000256" key="2">
    <source>
        <dbReference type="ARBA" id="ARBA00022723"/>
    </source>
</evidence>
<sequence length="165" mass="19305">MIEPEVFQRYAKYNAWMNGKLYDVCSTLDDDLRKRDQGAFFKSIHSTLNHILFGDRAWMGRFTGRDYEIKPIGVDLYEDFEVLRAARTEMDQDILDWTSGLGRPWLERSLTWTSGSDGKTRSQVTWQLVLHMFNHQTHHRGQLTTLFSQQGLDIGPTDMPWMPDT</sequence>
<evidence type="ECO:0000256" key="1">
    <source>
        <dbReference type="ARBA" id="ARBA00008635"/>
    </source>
</evidence>
<dbReference type="Gene3D" id="1.20.120.450">
    <property type="entry name" value="dinb family like domain"/>
    <property type="match status" value="1"/>
</dbReference>